<dbReference type="NCBIfam" id="TIGR00589">
    <property type="entry name" value="ogt"/>
    <property type="match status" value="1"/>
</dbReference>
<dbReference type="AlphaFoldDB" id="A0A2M7TFU8"/>
<protein>
    <submittedName>
        <fullName evidence="8">Cysteine methyltransferase</fullName>
    </submittedName>
</protein>
<dbReference type="Gene3D" id="1.10.10.10">
    <property type="entry name" value="Winged helix-like DNA-binding domain superfamily/Winged helix DNA-binding domain"/>
    <property type="match status" value="1"/>
</dbReference>
<dbReference type="Proteomes" id="UP000228920">
    <property type="component" value="Unassembled WGS sequence"/>
</dbReference>
<evidence type="ECO:0000313" key="8">
    <source>
        <dbReference type="EMBL" id="PIZ44800.1"/>
    </source>
</evidence>
<evidence type="ECO:0000256" key="5">
    <source>
        <dbReference type="ARBA" id="ARBA00023204"/>
    </source>
</evidence>
<dbReference type="InterPro" id="IPR036217">
    <property type="entry name" value="MethylDNA_cys_MeTrfase_DNAb"/>
</dbReference>
<organism evidence="8 9">
    <name type="scientific">candidate division WWE3 bacterium CG_4_10_14_0_2_um_filter_41_14</name>
    <dbReference type="NCBI Taxonomy" id="1975072"/>
    <lineage>
        <taxon>Bacteria</taxon>
        <taxon>Katanobacteria</taxon>
    </lineage>
</organism>
<comment type="caution">
    <text evidence="8">The sequence shown here is derived from an EMBL/GenBank/DDBJ whole genome shotgun (WGS) entry which is preliminary data.</text>
</comment>
<evidence type="ECO:0000313" key="9">
    <source>
        <dbReference type="Proteomes" id="UP000228920"/>
    </source>
</evidence>
<dbReference type="PANTHER" id="PTHR42942">
    <property type="entry name" value="6-O-METHYLGUANINE DNA METHYLTRANSFERASE"/>
    <property type="match status" value="1"/>
</dbReference>
<dbReference type="InterPro" id="IPR052520">
    <property type="entry name" value="ATL_DNA_repair"/>
</dbReference>
<dbReference type="GO" id="GO:0003908">
    <property type="term" value="F:methylated-DNA-[protein]-cysteine S-methyltransferase activity"/>
    <property type="evidence" value="ECO:0007669"/>
    <property type="project" value="UniProtKB-EC"/>
</dbReference>
<evidence type="ECO:0000256" key="2">
    <source>
        <dbReference type="ARBA" id="ARBA00022603"/>
    </source>
</evidence>
<dbReference type="EMBL" id="PFNL01000163">
    <property type="protein sequence ID" value="PIZ44800.1"/>
    <property type="molecule type" value="Genomic_DNA"/>
</dbReference>
<feature type="domain" description="Methylated-DNA-[protein]-cysteine S-methyltransferase DNA binding" evidence="7">
    <location>
        <begin position="6"/>
        <end position="82"/>
    </location>
</feature>
<dbReference type="GO" id="GO:0006281">
    <property type="term" value="P:DNA repair"/>
    <property type="evidence" value="ECO:0007669"/>
    <property type="project" value="UniProtKB-KW"/>
</dbReference>
<evidence type="ECO:0000259" key="7">
    <source>
        <dbReference type="Pfam" id="PF01035"/>
    </source>
</evidence>
<evidence type="ECO:0000256" key="3">
    <source>
        <dbReference type="ARBA" id="ARBA00022679"/>
    </source>
</evidence>
<keyword evidence="5" id="KW-0234">DNA repair</keyword>
<sequence>MGLFDDIREVVRKIPKGKVSTYGDIAAMVGTTDARKAGWALHGNQDKTIPCHRVVKKDGTLAKNFSLGGWDEQQKLLEADGVVFTTDHQVDMETYRWNGGR</sequence>
<dbReference type="Pfam" id="PF01035">
    <property type="entry name" value="DNA_binding_1"/>
    <property type="match status" value="1"/>
</dbReference>
<dbReference type="SUPFAM" id="SSF46767">
    <property type="entry name" value="Methylated DNA-protein cysteine methyltransferase, C-terminal domain"/>
    <property type="match status" value="1"/>
</dbReference>
<keyword evidence="4" id="KW-0227">DNA damage</keyword>
<gene>
    <name evidence="8" type="ORF">COY32_05970</name>
</gene>
<dbReference type="InterPro" id="IPR036388">
    <property type="entry name" value="WH-like_DNA-bd_sf"/>
</dbReference>
<comment type="catalytic activity">
    <reaction evidence="1">
        <text>a 4-O-methyl-thymidine in DNA + L-cysteinyl-[protein] = a thymidine in DNA + S-methyl-L-cysteinyl-[protein]</text>
        <dbReference type="Rhea" id="RHEA:53428"/>
        <dbReference type="Rhea" id="RHEA-COMP:10131"/>
        <dbReference type="Rhea" id="RHEA-COMP:10132"/>
        <dbReference type="Rhea" id="RHEA-COMP:13555"/>
        <dbReference type="Rhea" id="RHEA-COMP:13556"/>
        <dbReference type="ChEBI" id="CHEBI:29950"/>
        <dbReference type="ChEBI" id="CHEBI:82612"/>
        <dbReference type="ChEBI" id="CHEBI:137386"/>
        <dbReference type="ChEBI" id="CHEBI:137387"/>
        <dbReference type="EC" id="2.1.1.63"/>
    </reaction>
</comment>
<dbReference type="InterPro" id="IPR014048">
    <property type="entry name" value="MethylDNA_cys_MeTrfase_DNA-bd"/>
</dbReference>
<accession>A0A2M7TFU8</accession>
<comment type="catalytic activity">
    <reaction evidence="6">
        <text>a 6-O-methyl-2'-deoxyguanosine in DNA + L-cysteinyl-[protein] = S-methyl-L-cysteinyl-[protein] + a 2'-deoxyguanosine in DNA</text>
        <dbReference type="Rhea" id="RHEA:24000"/>
        <dbReference type="Rhea" id="RHEA-COMP:10131"/>
        <dbReference type="Rhea" id="RHEA-COMP:10132"/>
        <dbReference type="Rhea" id="RHEA-COMP:11367"/>
        <dbReference type="Rhea" id="RHEA-COMP:11368"/>
        <dbReference type="ChEBI" id="CHEBI:29950"/>
        <dbReference type="ChEBI" id="CHEBI:82612"/>
        <dbReference type="ChEBI" id="CHEBI:85445"/>
        <dbReference type="ChEBI" id="CHEBI:85448"/>
        <dbReference type="EC" id="2.1.1.63"/>
    </reaction>
</comment>
<evidence type="ECO:0000256" key="6">
    <source>
        <dbReference type="ARBA" id="ARBA00049348"/>
    </source>
</evidence>
<keyword evidence="3 8" id="KW-0808">Transferase</keyword>
<reference evidence="9" key="1">
    <citation type="submission" date="2017-09" db="EMBL/GenBank/DDBJ databases">
        <title>Depth-based differentiation of microbial function through sediment-hosted aquifers and enrichment of novel symbionts in the deep terrestrial subsurface.</title>
        <authorList>
            <person name="Probst A.J."/>
            <person name="Ladd B."/>
            <person name="Jarett J.K."/>
            <person name="Geller-Mcgrath D.E."/>
            <person name="Sieber C.M.K."/>
            <person name="Emerson J.B."/>
            <person name="Anantharaman K."/>
            <person name="Thomas B.C."/>
            <person name="Malmstrom R."/>
            <person name="Stieglmeier M."/>
            <person name="Klingl A."/>
            <person name="Woyke T."/>
            <person name="Ryan C.M."/>
            <person name="Banfield J.F."/>
        </authorList>
    </citation>
    <scope>NUCLEOTIDE SEQUENCE [LARGE SCALE GENOMIC DNA]</scope>
</reference>
<dbReference type="GO" id="GO:0032259">
    <property type="term" value="P:methylation"/>
    <property type="evidence" value="ECO:0007669"/>
    <property type="project" value="UniProtKB-KW"/>
</dbReference>
<evidence type="ECO:0000256" key="4">
    <source>
        <dbReference type="ARBA" id="ARBA00022763"/>
    </source>
</evidence>
<dbReference type="PROSITE" id="PS00374">
    <property type="entry name" value="MGMT"/>
    <property type="match status" value="1"/>
</dbReference>
<dbReference type="InterPro" id="IPR001497">
    <property type="entry name" value="MethylDNA_cys_MeTrfase_AS"/>
</dbReference>
<evidence type="ECO:0000256" key="1">
    <source>
        <dbReference type="ARBA" id="ARBA00001286"/>
    </source>
</evidence>
<proteinExistence type="predicted"/>
<keyword evidence="2 8" id="KW-0489">Methyltransferase</keyword>
<dbReference type="PANTHER" id="PTHR42942:SF1">
    <property type="entry name" value="ALKYLTRANSFERASE-LIKE PROTEIN 1"/>
    <property type="match status" value="1"/>
</dbReference>
<dbReference type="CDD" id="cd06445">
    <property type="entry name" value="ATase"/>
    <property type="match status" value="1"/>
</dbReference>
<name>A0A2M7TFU8_UNCKA</name>